<evidence type="ECO:0000313" key="4">
    <source>
        <dbReference type="Proteomes" id="UP000201519"/>
    </source>
</evidence>
<accession>E3VZG5</accession>
<gene>
    <name evidence="1" type="primary">R640</name>
    <name evidence="2" type="ORF">MIMI_R640</name>
</gene>
<accession>A0A0G2Y9M2</accession>
<evidence type="ECO:0000313" key="3">
    <source>
        <dbReference type="EMBL" id="AKI81314.1"/>
    </source>
</evidence>
<dbReference type="Proteomes" id="UP000201519">
    <property type="component" value="Segment"/>
</dbReference>
<evidence type="ECO:0000313" key="1">
    <source>
        <dbReference type="EMBL" id="ADO18763.1"/>
    </source>
</evidence>
<reference evidence="3 6" key="3">
    <citation type="submission" date="2014-10" db="EMBL/GenBank/DDBJ databases">
        <title>Pan-genome analysis of Brazilian lineage A amoebal mimiviruses.</title>
        <authorList>
            <person name="Assis F.L."/>
            <person name="Abrahao J.S."/>
            <person name="Kroon E.G."/>
            <person name="Dornas F.P."/>
            <person name="Andrade K.R."/>
            <person name="Borato P.V.M."/>
            <person name="Pilotto M.R."/>
            <person name="Benamar S."/>
            <person name="LaScola B."/>
            <person name="Colson P."/>
        </authorList>
    </citation>
    <scope>NUCLEOTIDE SEQUENCE [LARGE SCALE GENOMIC DNA]</scope>
    <source>
        <strain evidence="3 6">Amazonia</strain>
    </source>
</reference>
<reference evidence="1 4" key="2">
    <citation type="journal article" date="2011" name="Virol. J.">
        <title>Breaking the 1000-gene barrier for Mimivirus using ultra-deep genome and transcriptome sequencing.</title>
        <authorList>
            <person name="Legendre M."/>
            <person name="Santini S."/>
            <person name="Rico A."/>
            <person name="Abergel C."/>
            <person name="Claverie J.M."/>
        </authorList>
    </citation>
    <scope>NUCLEOTIDE SEQUENCE [LARGE SCALE GENOMIC DNA]</scope>
</reference>
<dbReference type="EMBL" id="HQ336222">
    <property type="protein sequence ID" value="ADO18763.1"/>
    <property type="molecule type" value="Genomic_DNA"/>
</dbReference>
<dbReference type="RefSeq" id="YP_003987160.1">
    <property type="nucleotide sequence ID" value="NC_014649.1"/>
</dbReference>
<protein>
    <submittedName>
        <fullName evidence="2">Uncharacterized protein R640</fullName>
    </submittedName>
</protein>
<dbReference type="EMBL" id="KM982403">
    <property type="protein sequence ID" value="AKI81314.1"/>
    <property type="molecule type" value="Genomic_DNA"/>
</dbReference>
<evidence type="ECO:0000313" key="2">
    <source>
        <dbReference type="EMBL" id="AEJ34886.1"/>
    </source>
</evidence>
<dbReference type="Gene3D" id="2.120.10.30">
    <property type="entry name" value="TolB, C-terminal domain"/>
    <property type="match status" value="1"/>
</dbReference>
<dbReference type="Proteomes" id="UP000240552">
    <property type="component" value="Segment"/>
</dbReference>
<dbReference type="InterPro" id="IPR011042">
    <property type="entry name" value="6-blade_b-propeller_TolB-like"/>
</dbReference>
<keyword evidence="4" id="KW-1185">Reference proteome</keyword>
<dbReference type="InterPro" id="IPR017549">
    <property type="entry name" value="APMV_L690"/>
</dbReference>
<dbReference type="KEGG" id="vg:9925284"/>
<dbReference type="GeneID" id="9925284"/>
<name>A0A0G2Y9M2_MIMIV</name>
<sequence length="530" mass="59593">MASYQSINFRREAILSGRPYPYYYPYVSQIPCISNSCEDHRIQADPNIIYSYEGTQAFDWSNGQCHDPTHNRSTCISNVYYPTNPIFDYCYYGETPFQDPSYQLGFIVREIVVNIIDVPDLRDPVEYMETMAPIGNSESLQINFVLNNQNKLSENNQSNPQINSQINPQMNPRINSQINTQRDNLQPEIYTNNDEPTLSAPVKSVLYKDPIDRIRKVTNCPQVTQDPGLIEPRNLIIVCDTIWVCTPGFLRAYNLLGVPTGRKIGTFGIGGNNVYPSSIAYNDNQCLFPIQKGSKCASSTMIIATLDGTINAYNPIINPENSILVIDNSSRQAMYTGVAICGCRVYLTDFYNQQIDVYDDKFILLPEFSFVGDDECDPIPEYFSPYNIVNICDQLYVTFVQQDPYNNTLEFDGTGLGYINIYTPDGIFIRRFASGCVLNVPYGLIEAPSCYGYPSGSILVANYGSGNINVFDIHGKWISNLKDGFGTDLYIEGLRGITHASCCPKTVYWTSCVNHKINKLGTINTSTNNC</sequence>
<dbReference type="SUPFAM" id="SSF101898">
    <property type="entry name" value="NHL repeat"/>
    <property type="match status" value="1"/>
</dbReference>
<organismHost>
    <name type="scientific">Acanthamoeba polyphaga</name>
    <name type="common">Amoeba</name>
    <dbReference type="NCBI Taxonomy" id="5757"/>
</organismHost>
<organism evidence="1 4">
    <name type="scientific">Acanthamoeba polyphaga mimivirus</name>
    <name type="common">APMV</name>
    <dbReference type="NCBI Taxonomy" id="212035"/>
    <lineage>
        <taxon>Viruses</taxon>
        <taxon>Varidnaviria</taxon>
        <taxon>Bamfordvirae</taxon>
        <taxon>Nucleocytoviricota</taxon>
        <taxon>Megaviricetes</taxon>
        <taxon>Imitervirales</taxon>
        <taxon>Mimiviridae</taxon>
        <taxon>Megamimivirinae</taxon>
        <taxon>Mimivirus</taxon>
        <taxon>Mimivirus bradfordmassiliense</taxon>
    </lineage>
</organism>
<dbReference type="Proteomes" id="UP000274448">
    <property type="component" value="Segment"/>
</dbReference>
<evidence type="ECO:0000313" key="5">
    <source>
        <dbReference type="Proteomes" id="UP000240552"/>
    </source>
</evidence>
<proteinExistence type="predicted"/>
<dbReference type="EMBL" id="JN036606">
    <property type="protein sequence ID" value="AEJ34886.1"/>
    <property type="molecule type" value="Genomic_DNA"/>
</dbReference>
<reference evidence="2 5" key="1">
    <citation type="journal article" date="2011" name="Proc. Natl. Acad. Sci. U.S.A.">
        <title>Mimivirus shows dramatic genome reduction after intraamoebal culture.</title>
        <authorList>
            <person name="Boyer M."/>
            <person name="Azza S."/>
            <person name="Barrassi L."/>
            <person name="Klose T."/>
            <person name="Campocasso A."/>
            <person name="Pagnier I."/>
            <person name="Fournous G."/>
            <person name="Borg A."/>
            <person name="Robert C."/>
            <person name="Zhang X."/>
            <person name="Desnues C."/>
            <person name="Henrissat B."/>
            <person name="Rossmann M.G."/>
            <person name="La Scola B."/>
            <person name="Raoult D."/>
        </authorList>
    </citation>
    <scope>NUCLEOTIDE SEQUENCE [LARGE SCALE GENOMIC DNA]</scope>
    <source>
        <strain evidence="2">M4</strain>
    </source>
</reference>
<evidence type="ECO:0000313" key="6">
    <source>
        <dbReference type="Proteomes" id="UP000274448"/>
    </source>
</evidence>
<dbReference type="NCBIfam" id="TIGR03118">
    <property type="entry name" value="PEPCTERM_chp_1"/>
    <property type="match status" value="1"/>
</dbReference>
<dbReference type="OrthoDB" id="11411at10239"/>